<sequence>MASIAYAVTFALACAFVDIAPPKVRNPYCVTPTHYCVRVTQNYDGRQAKAEEARK</sequence>
<organism evidence="1 2">
    <name type="scientific">Streptomyces lasiicapitis</name>
    <dbReference type="NCBI Taxonomy" id="1923961"/>
    <lineage>
        <taxon>Bacteria</taxon>
        <taxon>Bacillati</taxon>
        <taxon>Actinomycetota</taxon>
        <taxon>Actinomycetes</taxon>
        <taxon>Kitasatosporales</taxon>
        <taxon>Streptomycetaceae</taxon>
        <taxon>Streptomyces</taxon>
    </lineage>
</organism>
<comment type="caution">
    <text evidence="1">The sequence shown here is derived from an EMBL/GenBank/DDBJ whole genome shotgun (WGS) entry which is preliminary data.</text>
</comment>
<keyword evidence="2" id="KW-1185">Reference proteome</keyword>
<proteinExistence type="predicted"/>
<protein>
    <submittedName>
        <fullName evidence="1">Uncharacterized protein</fullName>
    </submittedName>
</protein>
<dbReference type="Proteomes" id="UP000656881">
    <property type="component" value="Unassembled WGS sequence"/>
</dbReference>
<gene>
    <name evidence="1" type="ORF">GCM10012286_38040</name>
</gene>
<name>A0ABQ2M443_9ACTN</name>
<accession>A0ABQ2M443</accession>
<dbReference type="EMBL" id="BMNG01000008">
    <property type="protein sequence ID" value="GGO46658.1"/>
    <property type="molecule type" value="Genomic_DNA"/>
</dbReference>
<reference evidence="2" key="1">
    <citation type="journal article" date="2019" name="Int. J. Syst. Evol. Microbiol.">
        <title>The Global Catalogue of Microorganisms (GCM) 10K type strain sequencing project: providing services to taxonomists for standard genome sequencing and annotation.</title>
        <authorList>
            <consortium name="The Broad Institute Genomics Platform"/>
            <consortium name="The Broad Institute Genome Sequencing Center for Infectious Disease"/>
            <person name="Wu L."/>
            <person name="Ma J."/>
        </authorList>
    </citation>
    <scope>NUCLEOTIDE SEQUENCE [LARGE SCALE GENOMIC DNA]</scope>
    <source>
        <strain evidence="2">CGMCC 4.7349</strain>
    </source>
</reference>
<evidence type="ECO:0000313" key="1">
    <source>
        <dbReference type="EMBL" id="GGO46658.1"/>
    </source>
</evidence>
<evidence type="ECO:0000313" key="2">
    <source>
        <dbReference type="Proteomes" id="UP000656881"/>
    </source>
</evidence>